<gene>
    <name evidence="3" type="ORF">PECAL_2P29950</name>
</gene>
<dbReference type="InterPro" id="IPR043144">
    <property type="entry name" value="Mal/L-sulf/L-lact_DH-like_ah"/>
</dbReference>
<dbReference type="Pfam" id="PF02615">
    <property type="entry name" value="Ldh_2"/>
    <property type="match status" value="1"/>
</dbReference>
<keyword evidence="4" id="KW-1185">Reference proteome</keyword>
<reference evidence="3" key="1">
    <citation type="submission" date="2021-11" db="EMBL/GenBank/DDBJ databases">
        <authorList>
            <consortium name="Genoscope - CEA"/>
            <person name="William W."/>
        </authorList>
    </citation>
    <scope>NUCLEOTIDE SEQUENCE</scope>
</reference>
<dbReference type="InterPro" id="IPR036111">
    <property type="entry name" value="Mal/L-sulfo/L-lacto_DH-like_sf"/>
</dbReference>
<comment type="caution">
    <text evidence="3">The sequence shown here is derived from an EMBL/GenBank/DDBJ whole genome shotgun (WGS) entry which is preliminary data.</text>
</comment>
<evidence type="ECO:0000313" key="3">
    <source>
        <dbReference type="EMBL" id="CAH0369852.1"/>
    </source>
</evidence>
<dbReference type="AlphaFoldDB" id="A0A8J2SMG9"/>
<dbReference type="InterPro" id="IPR003767">
    <property type="entry name" value="Malate/L-lactate_DH-like"/>
</dbReference>
<evidence type="ECO:0000256" key="1">
    <source>
        <dbReference type="ARBA" id="ARBA00006056"/>
    </source>
</evidence>
<sequence length="372" mass="38263">MFVRIYCRCSSCCLYRQFNATAAAAAAYYLYKNKKEDEPEEVVRVSHAEALEKTTAALKAVGWDDEGARVQASIMVSSEACGNNQGLVKMFKPELMAPAPGAGKPVVERETASSAVIKGNQSPGMLALTKAVDLACAKAKGGVASVGVYDTSTSSGQLAFYGARAAEKGRIVIITANSPEFVAAKAGAKASFGTNPLCFACPVEGRSPFVFDMSTAAIALFGVLTCKAKGQPLPPQSAYDANGNWTRKVEDIHIGGGGGAIANFGGHKGTGLALMVELLCAALAGGAVLGQDVKKTAKNWGHHVIAIDPDAMADGFAGRAASIIKTVAASHADGVRLPGDSSNAIAAKNKSAGAIPVPKRIWDVITATAAKA</sequence>
<evidence type="ECO:0000256" key="2">
    <source>
        <dbReference type="ARBA" id="ARBA00023002"/>
    </source>
</evidence>
<dbReference type="EMBL" id="CAKKNE010000002">
    <property type="protein sequence ID" value="CAH0369852.1"/>
    <property type="molecule type" value="Genomic_DNA"/>
</dbReference>
<comment type="similarity">
    <text evidence="1">Belongs to the LDH2/MDH2 oxidoreductase family.</text>
</comment>
<name>A0A8J2SMG9_9STRA</name>
<dbReference type="GO" id="GO:0016491">
    <property type="term" value="F:oxidoreductase activity"/>
    <property type="evidence" value="ECO:0007669"/>
    <property type="project" value="UniProtKB-KW"/>
</dbReference>
<dbReference type="Gene3D" id="3.30.1370.60">
    <property type="entry name" value="Hypothetical oxidoreductase yiak, domain 2"/>
    <property type="match status" value="1"/>
</dbReference>
<proteinExistence type="inferred from homology"/>
<keyword evidence="2" id="KW-0560">Oxidoreductase</keyword>
<accession>A0A8J2SMG9</accession>
<organism evidence="3 4">
    <name type="scientific">Pelagomonas calceolata</name>
    <dbReference type="NCBI Taxonomy" id="35677"/>
    <lineage>
        <taxon>Eukaryota</taxon>
        <taxon>Sar</taxon>
        <taxon>Stramenopiles</taxon>
        <taxon>Ochrophyta</taxon>
        <taxon>Pelagophyceae</taxon>
        <taxon>Pelagomonadales</taxon>
        <taxon>Pelagomonadaceae</taxon>
        <taxon>Pelagomonas</taxon>
    </lineage>
</organism>
<evidence type="ECO:0000313" key="4">
    <source>
        <dbReference type="Proteomes" id="UP000789595"/>
    </source>
</evidence>
<dbReference type="PANTHER" id="PTHR11091:SF0">
    <property type="entry name" value="MALATE DEHYDROGENASE"/>
    <property type="match status" value="1"/>
</dbReference>
<dbReference type="SUPFAM" id="SSF89733">
    <property type="entry name" value="L-sulfolactate dehydrogenase-like"/>
    <property type="match status" value="1"/>
</dbReference>
<dbReference type="OrthoDB" id="3512640at2759"/>
<protein>
    <recommendedName>
        <fullName evidence="5">Malate dehydrogenase</fullName>
    </recommendedName>
</protein>
<dbReference type="PANTHER" id="PTHR11091">
    <property type="entry name" value="OXIDOREDUCTASE-RELATED"/>
    <property type="match status" value="1"/>
</dbReference>
<dbReference type="Gene3D" id="1.10.1530.10">
    <property type="match status" value="1"/>
</dbReference>
<dbReference type="InterPro" id="IPR043143">
    <property type="entry name" value="Mal/L-sulf/L-lact_DH-like_NADP"/>
</dbReference>
<evidence type="ECO:0008006" key="5">
    <source>
        <dbReference type="Google" id="ProtNLM"/>
    </source>
</evidence>
<dbReference type="Proteomes" id="UP000789595">
    <property type="component" value="Unassembled WGS sequence"/>
</dbReference>